<dbReference type="Gene3D" id="3.80.20.20">
    <property type="entry name" value="Receptor L-domain"/>
    <property type="match status" value="2"/>
</dbReference>
<keyword evidence="8" id="KW-0732">Signal</keyword>
<dbReference type="FunCoup" id="K0KRR2">
    <property type="interactions" value="174"/>
</dbReference>
<dbReference type="EMBL" id="CAIF01000211">
    <property type="protein sequence ID" value="CCH45791.1"/>
    <property type="molecule type" value="Genomic_DNA"/>
</dbReference>
<evidence type="ECO:0000256" key="4">
    <source>
        <dbReference type="ARBA" id="ARBA00022475"/>
    </source>
</evidence>
<dbReference type="GO" id="GO:0005886">
    <property type="term" value="C:plasma membrane"/>
    <property type="evidence" value="ECO:0007669"/>
    <property type="project" value="UniProtKB-SubCell"/>
</dbReference>
<dbReference type="GO" id="GO:0031505">
    <property type="term" value="P:fungal-type cell wall organization"/>
    <property type="evidence" value="ECO:0007669"/>
    <property type="project" value="TreeGrafter"/>
</dbReference>
<dbReference type="SUPFAM" id="SSF52058">
    <property type="entry name" value="L domain-like"/>
    <property type="match status" value="2"/>
</dbReference>
<gene>
    <name evidence="11" type="ORF">BN7_5377</name>
</gene>
<evidence type="ECO:0000313" key="11">
    <source>
        <dbReference type="EMBL" id="CCH45791.1"/>
    </source>
</evidence>
<evidence type="ECO:0000256" key="2">
    <source>
        <dbReference type="ARBA" id="ARBA00004609"/>
    </source>
</evidence>
<evidence type="ECO:0000256" key="7">
    <source>
        <dbReference type="ARBA" id="ARBA00022622"/>
    </source>
</evidence>
<evidence type="ECO:0000256" key="8">
    <source>
        <dbReference type="ARBA" id="ARBA00022729"/>
    </source>
</evidence>
<evidence type="ECO:0000256" key="10">
    <source>
        <dbReference type="SAM" id="MobiDB-lite"/>
    </source>
</evidence>
<evidence type="ECO:0000256" key="3">
    <source>
        <dbReference type="ARBA" id="ARBA00005798"/>
    </source>
</evidence>
<evidence type="ECO:0000313" key="12">
    <source>
        <dbReference type="Proteomes" id="UP000009328"/>
    </source>
</evidence>
<sequence length="409" mass="42516">MKTEDITTSSASAASAASSYSVASGCTLSSATASSQSDLDKYSDCEALKGDLTITGDLSSGSLDKVKAIYGSLIINNATNLGSFSAGQLTTITDSLELTILTVLDQLSLPQLSTVGTVHFVTLPALNEIQLNTGITKINSLYISDTSLENLNGFDVQSLDTFNVNNNKNLNSIDSQLQNVKVALEVSYNSNDVEVSFDDLEWANNITFRDISSISLSKLENVNASLGFINTSVDSIDLSNVQKIGGSLTFVSNDELEEIDLSNLTSIGGGFDISNNTHLKDIEGFDSLESVGGSIIFVGNFTNASLPSLKRVSGGLELESSEEFDCEEFNKQKNAIQGDSYVCKAASSSTSIQLSSTSGSSSETGSGSSSSASGSGSSSSSSKGDANGMVVFQATSVFGAIGALVLALL</sequence>
<dbReference type="eggNOG" id="ENOG502QUZC">
    <property type="taxonomic scope" value="Eukaryota"/>
</dbReference>
<dbReference type="InterPro" id="IPR051648">
    <property type="entry name" value="CWI-Assembly_Regulator"/>
</dbReference>
<keyword evidence="4" id="KW-1003">Cell membrane</keyword>
<reference evidence="11 12" key="1">
    <citation type="journal article" date="2012" name="Eukaryot. Cell">
        <title>Draft genome sequence of Wickerhamomyces ciferrii NRRL Y-1031 F-60-10.</title>
        <authorList>
            <person name="Schneider J."/>
            <person name="Andrea H."/>
            <person name="Blom J."/>
            <person name="Jaenicke S."/>
            <person name="Ruckert C."/>
            <person name="Schorsch C."/>
            <person name="Szczepanowski R."/>
            <person name="Farwick M."/>
            <person name="Goesmann A."/>
            <person name="Puhler A."/>
            <person name="Schaffer S."/>
            <person name="Tauch A."/>
            <person name="Kohler T."/>
            <person name="Brinkrolf K."/>
        </authorList>
    </citation>
    <scope>NUCLEOTIDE SEQUENCE [LARGE SCALE GENOMIC DNA]</scope>
    <source>
        <strain evidence="12">ATCC 14091 / BCRC 22168 / CBS 111 / JCM 3599 / NBRC 0793 / NRRL Y-1031 F-60-10</strain>
    </source>
</reference>
<accession>K0KRR2</accession>
<evidence type="ECO:0000256" key="9">
    <source>
        <dbReference type="ARBA" id="ARBA00023180"/>
    </source>
</evidence>
<keyword evidence="7" id="KW-0336">GPI-anchor</keyword>
<evidence type="ECO:0000256" key="5">
    <source>
        <dbReference type="ARBA" id="ARBA00022512"/>
    </source>
</evidence>
<dbReference type="GO" id="GO:0009986">
    <property type="term" value="C:cell surface"/>
    <property type="evidence" value="ECO:0007669"/>
    <property type="project" value="TreeGrafter"/>
</dbReference>
<keyword evidence="6" id="KW-0964">Secreted</keyword>
<proteinExistence type="inferred from homology"/>
<protein>
    <submittedName>
        <fullName evidence="11">Sporulation-specific protein</fullName>
    </submittedName>
</protein>
<keyword evidence="5" id="KW-0134">Cell wall</keyword>
<dbReference type="Proteomes" id="UP000009328">
    <property type="component" value="Unassembled WGS sequence"/>
</dbReference>
<comment type="subcellular location">
    <subcellularLocation>
        <location evidence="2">Cell membrane</location>
        <topology evidence="2">Lipid-anchor</topology>
        <topology evidence="2">GPI-anchor</topology>
    </subcellularLocation>
    <subcellularLocation>
        <location evidence="1">Secreted</location>
        <location evidence="1">Cell wall</location>
    </subcellularLocation>
</comment>
<dbReference type="PROSITE" id="PS51257">
    <property type="entry name" value="PROKAR_LIPOPROTEIN"/>
    <property type="match status" value="1"/>
</dbReference>
<feature type="region of interest" description="Disordered" evidence="10">
    <location>
        <begin position="354"/>
        <end position="383"/>
    </location>
</feature>
<keyword evidence="7" id="KW-0472">Membrane</keyword>
<comment type="similarity">
    <text evidence="3">Belongs to the SPS2 family.</text>
</comment>
<name>K0KRR2_WICCF</name>
<comment type="caution">
    <text evidence="11">The sequence shown here is derived from an EMBL/GenBank/DDBJ whole genome shotgun (WGS) entry which is preliminary data.</text>
</comment>
<dbReference type="HOGENOM" id="CLU_035846_0_0_1"/>
<keyword evidence="9" id="KW-0325">Glycoprotein</keyword>
<dbReference type="GO" id="GO:0098552">
    <property type="term" value="C:side of membrane"/>
    <property type="evidence" value="ECO:0007669"/>
    <property type="project" value="UniProtKB-KW"/>
</dbReference>
<feature type="compositionally biased region" description="Low complexity" evidence="10">
    <location>
        <begin position="354"/>
        <end position="382"/>
    </location>
</feature>
<dbReference type="GO" id="GO:0009277">
    <property type="term" value="C:fungal-type cell wall"/>
    <property type="evidence" value="ECO:0007669"/>
    <property type="project" value="TreeGrafter"/>
</dbReference>
<dbReference type="AlphaFoldDB" id="K0KRR2"/>
<evidence type="ECO:0000256" key="6">
    <source>
        <dbReference type="ARBA" id="ARBA00022525"/>
    </source>
</evidence>
<dbReference type="STRING" id="1206466.K0KRR2"/>
<dbReference type="InParanoid" id="K0KRR2"/>
<keyword evidence="7" id="KW-0449">Lipoprotein</keyword>
<organism evidence="11 12">
    <name type="scientific">Wickerhamomyces ciferrii (strain ATCC 14091 / BCRC 22168 / CBS 111 / JCM 3599 / NBRC 0793 / NRRL Y-1031 F-60-10)</name>
    <name type="common">Yeast</name>
    <name type="synonym">Pichia ciferrii</name>
    <dbReference type="NCBI Taxonomy" id="1206466"/>
    <lineage>
        <taxon>Eukaryota</taxon>
        <taxon>Fungi</taxon>
        <taxon>Dikarya</taxon>
        <taxon>Ascomycota</taxon>
        <taxon>Saccharomycotina</taxon>
        <taxon>Saccharomycetes</taxon>
        <taxon>Phaffomycetales</taxon>
        <taxon>Wickerhamomycetaceae</taxon>
        <taxon>Wickerhamomyces</taxon>
    </lineage>
</organism>
<dbReference type="InterPro" id="IPR036941">
    <property type="entry name" value="Rcpt_L-dom_sf"/>
</dbReference>
<dbReference type="PANTHER" id="PTHR31018">
    <property type="entry name" value="SPORULATION-SPECIFIC PROTEIN-RELATED"/>
    <property type="match status" value="1"/>
</dbReference>
<evidence type="ECO:0000256" key="1">
    <source>
        <dbReference type="ARBA" id="ARBA00004191"/>
    </source>
</evidence>
<keyword evidence="12" id="KW-1185">Reference proteome</keyword>
<dbReference type="PANTHER" id="PTHR31018:SF3">
    <property type="entry name" value="RECEPTOR PROTEIN-TYROSINE KINASE"/>
    <property type="match status" value="1"/>
</dbReference>